<dbReference type="InterPro" id="IPR037165">
    <property type="entry name" value="AldOxase/xan_DH_Mopterin-bd_sf"/>
</dbReference>
<dbReference type="SUPFAM" id="SSF54665">
    <property type="entry name" value="CO dehydrogenase molybdoprotein N-domain-like"/>
    <property type="match status" value="1"/>
</dbReference>
<dbReference type="SMART" id="SM01008">
    <property type="entry name" value="Ald_Xan_dh_C"/>
    <property type="match status" value="1"/>
</dbReference>
<keyword evidence="1" id="KW-0500">Molybdenum</keyword>
<dbReference type="InterPro" id="IPR008274">
    <property type="entry name" value="AldOxase/xan_DH_MoCoBD1"/>
</dbReference>
<dbReference type="AlphaFoldDB" id="A0A382EQX4"/>
<dbReference type="EMBL" id="UINC01045452">
    <property type="protein sequence ID" value="SVB52227.1"/>
    <property type="molecule type" value="Genomic_DNA"/>
</dbReference>
<feature type="non-terminal residue" evidence="4">
    <location>
        <position position="1"/>
    </location>
</feature>
<reference evidence="4" key="1">
    <citation type="submission" date="2018-05" db="EMBL/GenBank/DDBJ databases">
        <authorList>
            <person name="Lanie J.A."/>
            <person name="Ng W.-L."/>
            <person name="Kazmierczak K.M."/>
            <person name="Andrzejewski T.M."/>
            <person name="Davidsen T.M."/>
            <person name="Wayne K.J."/>
            <person name="Tettelin H."/>
            <person name="Glass J.I."/>
            <person name="Rusch D."/>
            <person name="Podicherti R."/>
            <person name="Tsui H.-C.T."/>
            <person name="Winkler M.E."/>
        </authorList>
    </citation>
    <scope>NUCLEOTIDE SEQUENCE</scope>
</reference>
<proteinExistence type="predicted"/>
<protein>
    <recommendedName>
        <fullName evidence="3">Aldehyde oxidase/xanthine dehydrogenase a/b hammerhead domain-containing protein</fullName>
    </recommendedName>
</protein>
<dbReference type="GO" id="GO:0016491">
    <property type="term" value="F:oxidoreductase activity"/>
    <property type="evidence" value="ECO:0007669"/>
    <property type="project" value="UniProtKB-KW"/>
</dbReference>
<dbReference type="GO" id="GO:0005506">
    <property type="term" value="F:iron ion binding"/>
    <property type="evidence" value="ECO:0007669"/>
    <property type="project" value="InterPro"/>
</dbReference>
<dbReference type="InterPro" id="IPR000674">
    <property type="entry name" value="Ald_Oxase/Xan_DH_a/b"/>
</dbReference>
<gene>
    <name evidence="4" type="ORF">METZ01_LOCUS205081</name>
</gene>
<dbReference type="Gene3D" id="3.30.365.10">
    <property type="entry name" value="Aldehyde oxidase/xanthine dehydrogenase, molybdopterin binding domain"/>
    <property type="match status" value="3"/>
</dbReference>
<evidence type="ECO:0000256" key="2">
    <source>
        <dbReference type="ARBA" id="ARBA00023002"/>
    </source>
</evidence>
<evidence type="ECO:0000313" key="4">
    <source>
        <dbReference type="EMBL" id="SVB52227.1"/>
    </source>
</evidence>
<organism evidence="4">
    <name type="scientific">marine metagenome</name>
    <dbReference type="NCBI Taxonomy" id="408172"/>
    <lineage>
        <taxon>unclassified sequences</taxon>
        <taxon>metagenomes</taxon>
        <taxon>ecological metagenomes</taxon>
    </lineage>
</organism>
<evidence type="ECO:0000259" key="3">
    <source>
        <dbReference type="SMART" id="SM01008"/>
    </source>
</evidence>
<dbReference type="Pfam" id="PF01315">
    <property type="entry name" value="Ald_Xan_dh_C"/>
    <property type="match status" value="1"/>
</dbReference>
<dbReference type="SUPFAM" id="SSF56003">
    <property type="entry name" value="Molybdenum cofactor-binding domain"/>
    <property type="match status" value="1"/>
</dbReference>
<evidence type="ECO:0000256" key="1">
    <source>
        <dbReference type="ARBA" id="ARBA00022505"/>
    </source>
</evidence>
<sequence>VGENKLVGKDYVAADLLAKVTGRSKYSEDFRVDGMLFAKLLLSPLPHGRVRSIDTSAAEAMPGVRYILRASELPAPADIVTDLGERIPANPKGERALTDEPVYAGEPILAVAAVDEETAVAAIEAIEIDFEPLPFVVDPLLSLKPGAPNAREEGNCWGRRSPTDPIEVQEMKWTDVDFTEADEGRLPEGTAQDEWSFGDLESGFQDAELVLDETFSVANNQHHVLEPRSTLAYWQNGKLFVHTGTQSTVQTAASLSRWMRLDIRDIVLITEYTGGGFGSRATGSVISTVPAVLAQKTNAPVMLRISREEELYIGGIRPAVHGRVKAGFASDGRLLALDLFTVGENSAYEPRGDAGSGGRIASLLYQPQAMRMRYSTVLTNTPPRRAQSQPGGLQGIVMMEPVVAKAARQLGIDQVEMRRVNAPVGKAPFGPPGGDGQLQHCTSSFLTQALDRGAELFDWEARQARSGQRRGSKVRGAGVAVSSFVGGSTGFDGLFVIQPDGRMYVKS</sequence>
<name>A0A382EQX4_9ZZZZ</name>
<dbReference type="PANTHER" id="PTHR11908:SF132">
    <property type="entry name" value="ALDEHYDE OXIDASE 1-RELATED"/>
    <property type="match status" value="1"/>
</dbReference>
<dbReference type="InterPro" id="IPR036856">
    <property type="entry name" value="Ald_Oxase/Xan_DH_a/b_sf"/>
</dbReference>
<dbReference type="InterPro" id="IPR016208">
    <property type="entry name" value="Ald_Oxase/xanthine_DH-like"/>
</dbReference>
<keyword evidence="2" id="KW-0560">Oxidoreductase</keyword>
<dbReference type="Gene3D" id="3.90.1170.50">
    <property type="entry name" value="Aldehyde oxidase/xanthine dehydrogenase, a/b hammerhead"/>
    <property type="match status" value="1"/>
</dbReference>
<dbReference type="Pfam" id="PF02738">
    <property type="entry name" value="MoCoBD_1"/>
    <property type="match status" value="1"/>
</dbReference>
<feature type="domain" description="Aldehyde oxidase/xanthine dehydrogenase a/b hammerhead" evidence="3">
    <location>
        <begin position="21"/>
        <end position="134"/>
    </location>
</feature>
<feature type="non-terminal residue" evidence="4">
    <location>
        <position position="507"/>
    </location>
</feature>
<accession>A0A382EQX4</accession>
<dbReference type="PANTHER" id="PTHR11908">
    <property type="entry name" value="XANTHINE DEHYDROGENASE"/>
    <property type="match status" value="1"/>
</dbReference>